<comment type="catalytic activity">
    <reaction evidence="1">
        <text>5-oxo-L-proline + ATP + 2 H2O = L-glutamate + ADP + phosphate + H(+)</text>
        <dbReference type="Rhea" id="RHEA:10348"/>
        <dbReference type="ChEBI" id="CHEBI:15377"/>
        <dbReference type="ChEBI" id="CHEBI:15378"/>
        <dbReference type="ChEBI" id="CHEBI:29985"/>
        <dbReference type="ChEBI" id="CHEBI:30616"/>
        <dbReference type="ChEBI" id="CHEBI:43474"/>
        <dbReference type="ChEBI" id="CHEBI:58402"/>
        <dbReference type="ChEBI" id="CHEBI:456216"/>
        <dbReference type="EC" id="3.5.2.9"/>
    </reaction>
</comment>
<reference evidence="3 4" key="1">
    <citation type="submission" date="2020-04" db="EMBL/GenBank/DDBJ databases">
        <title>MicrobeNet Type strains.</title>
        <authorList>
            <person name="Nicholson A.C."/>
        </authorList>
    </citation>
    <scope>NUCLEOTIDE SEQUENCE [LARGE SCALE GENOMIC DNA]</scope>
    <source>
        <strain evidence="3 4">DSM 45078</strain>
    </source>
</reference>
<dbReference type="PANTHER" id="PTHR30292:SF0">
    <property type="entry name" value="5-OXOPROLINASE SUBUNIT A"/>
    <property type="match status" value="1"/>
</dbReference>
<dbReference type="SUPFAM" id="SSF88713">
    <property type="entry name" value="Glycoside hydrolase/deacetylase"/>
    <property type="match status" value="1"/>
</dbReference>
<comment type="subunit">
    <text evidence="1">Forms a complex composed of PxpA, PxpB and PxpC.</text>
</comment>
<gene>
    <name evidence="1" type="primary">pxpA</name>
    <name evidence="3" type="ORF">HGA13_25050</name>
</gene>
<feature type="region of interest" description="Disordered" evidence="2">
    <location>
        <begin position="1"/>
        <end position="35"/>
    </location>
</feature>
<accession>A0A846XM40</accession>
<dbReference type="NCBIfam" id="NF003816">
    <property type="entry name" value="PRK05406.1-5"/>
    <property type="match status" value="1"/>
</dbReference>
<dbReference type="InterPro" id="IPR011330">
    <property type="entry name" value="Glyco_hydro/deAcase_b/a-brl"/>
</dbReference>
<keyword evidence="1" id="KW-0547">Nucleotide-binding</keyword>
<dbReference type="PANTHER" id="PTHR30292">
    <property type="entry name" value="UNCHARACTERIZED PROTEIN YBGL-RELATED"/>
    <property type="match status" value="1"/>
</dbReference>
<dbReference type="AlphaFoldDB" id="A0A846XM40"/>
<evidence type="ECO:0000256" key="2">
    <source>
        <dbReference type="SAM" id="MobiDB-lite"/>
    </source>
</evidence>
<keyword evidence="4" id="KW-1185">Reference proteome</keyword>
<protein>
    <recommendedName>
        <fullName evidence="1">5-oxoprolinase subunit A</fullName>
        <shortName evidence="1">5-OPase subunit A</shortName>
        <ecNumber evidence="1">3.5.2.9</ecNumber>
    </recommendedName>
    <alternativeName>
        <fullName evidence="1">5-oxoprolinase (ATP-hydrolyzing) subunit A</fullName>
    </alternativeName>
</protein>
<dbReference type="InterPro" id="IPR005501">
    <property type="entry name" value="LamB/YcsF/PxpA-like"/>
</dbReference>
<dbReference type="EMBL" id="JAAXOO010000006">
    <property type="protein sequence ID" value="NKY36309.1"/>
    <property type="molecule type" value="Genomic_DNA"/>
</dbReference>
<dbReference type="Pfam" id="PF03746">
    <property type="entry name" value="LamB_YcsF"/>
    <property type="match status" value="1"/>
</dbReference>
<comment type="function">
    <text evidence="1">Catalyzes the cleavage of 5-oxoproline to form L-glutamate coupled to the hydrolysis of ATP to ADP and inorganic phosphate.</text>
</comment>
<keyword evidence="1" id="KW-0378">Hydrolase</keyword>
<evidence type="ECO:0000313" key="3">
    <source>
        <dbReference type="EMBL" id="NKY36309.1"/>
    </source>
</evidence>
<dbReference type="Proteomes" id="UP000565715">
    <property type="component" value="Unassembled WGS sequence"/>
</dbReference>
<comment type="similarity">
    <text evidence="1">Belongs to the LamB/PxpA family.</text>
</comment>
<evidence type="ECO:0000256" key="1">
    <source>
        <dbReference type="HAMAP-Rule" id="MF_00691"/>
    </source>
</evidence>
<dbReference type="Gene3D" id="3.20.20.370">
    <property type="entry name" value="Glycoside hydrolase/deacetylase"/>
    <property type="match status" value="1"/>
</dbReference>
<organism evidence="3 4">
    <name type="scientific">Nocardia speluncae</name>
    <dbReference type="NCBI Taxonomy" id="419477"/>
    <lineage>
        <taxon>Bacteria</taxon>
        <taxon>Bacillati</taxon>
        <taxon>Actinomycetota</taxon>
        <taxon>Actinomycetes</taxon>
        <taxon>Mycobacteriales</taxon>
        <taxon>Nocardiaceae</taxon>
        <taxon>Nocardia</taxon>
    </lineage>
</organism>
<comment type="caution">
    <text evidence="3">The sequence shown here is derived from an EMBL/GenBank/DDBJ whole genome shotgun (WGS) entry which is preliminary data.</text>
</comment>
<dbReference type="NCBIfam" id="NF003814">
    <property type="entry name" value="PRK05406.1-3"/>
    <property type="match status" value="1"/>
</dbReference>
<evidence type="ECO:0000313" key="4">
    <source>
        <dbReference type="Proteomes" id="UP000565715"/>
    </source>
</evidence>
<name>A0A846XM40_9NOCA</name>
<proteinExistence type="inferred from homology"/>
<sequence>MEHIDASHRTIRIRPTGTSRSRVSPGRRAGTIGAGGRRTEVGLDLNSDLGEGFGAWKMGDDAAMLDIVTSANIACGFHAGDPSIMRHTCSQAVERGVRIGAHIGYRDLAGFGRRALAVDPAELRDETLYQISALDGFARTAGDRVRYVKPHGALYHAAAAQPALADALVAALREYDSALVLLGPAGTHLPESAALAGIRFVSEGFADRAYTATGGLAPRDTPGAVLDADTALAQAVTLAQTGTARAAGGGTVTVSPDSICVHGDTPAAVEMARRIRATLEDGGIAVASFT</sequence>
<dbReference type="GO" id="GO:0005524">
    <property type="term" value="F:ATP binding"/>
    <property type="evidence" value="ECO:0007669"/>
    <property type="project" value="UniProtKB-UniRule"/>
</dbReference>
<dbReference type="EC" id="3.5.2.9" evidence="1"/>
<dbReference type="CDD" id="cd10787">
    <property type="entry name" value="LamB_YcsF_like"/>
    <property type="match status" value="1"/>
</dbReference>
<dbReference type="HAMAP" id="MF_00691">
    <property type="entry name" value="PxpA"/>
    <property type="match status" value="1"/>
</dbReference>
<dbReference type="GO" id="GO:0005975">
    <property type="term" value="P:carbohydrate metabolic process"/>
    <property type="evidence" value="ECO:0007669"/>
    <property type="project" value="InterPro"/>
</dbReference>
<dbReference type="GO" id="GO:0017168">
    <property type="term" value="F:5-oxoprolinase (ATP-hydrolyzing) activity"/>
    <property type="evidence" value="ECO:0007669"/>
    <property type="project" value="UniProtKB-UniRule"/>
</dbReference>
<keyword evidence="1" id="KW-0067">ATP-binding</keyword>